<keyword evidence="4" id="KW-0966">Cell projection</keyword>
<keyword evidence="3" id="KW-0206">Cytoskeleton</keyword>
<dbReference type="GO" id="GO:0015630">
    <property type="term" value="C:microtubule cytoskeleton"/>
    <property type="evidence" value="ECO:0007669"/>
    <property type="project" value="UniProtKB-ARBA"/>
</dbReference>
<dbReference type="Proteomes" id="UP000526942">
    <property type="component" value="Unassembled WGS sequence"/>
</dbReference>
<dbReference type="InterPro" id="IPR052683">
    <property type="entry name" value="CIMIP2A"/>
</dbReference>
<accession>A0A7L0F0E6</accession>
<keyword evidence="8" id="KW-1185">Reference proteome</keyword>
<name>A0A7L0F0E6_CORCN</name>
<comment type="subcellular location">
    <subcellularLocation>
        <location evidence="1">Cytoplasm</location>
        <location evidence="1">Cytoskeleton</location>
        <location evidence="1">Cilium axoneme</location>
    </subcellularLocation>
</comment>
<evidence type="ECO:0000256" key="1">
    <source>
        <dbReference type="ARBA" id="ARBA00004430"/>
    </source>
</evidence>
<evidence type="ECO:0000313" key="8">
    <source>
        <dbReference type="Proteomes" id="UP000526942"/>
    </source>
</evidence>
<organism evidence="7 8">
    <name type="scientific">Corythaixoides concolor</name>
    <name type="common">Grey go-away-bird</name>
    <dbReference type="NCBI Taxonomy" id="103956"/>
    <lineage>
        <taxon>Eukaryota</taxon>
        <taxon>Metazoa</taxon>
        <taxon>Chordata</taxon>
        <taxon>Craniata</taxon>
        <taxon>Vertebrata</taxon>
        <taxon>Euteleostomi</taxon>
        <taxon>Archelosauria</taxon>
        <taxon>Archosauria</taxon>
        <taxon>Dinosauria</taxon>
        <taxon>Saurischia</taxon>
        <taxon>Theropoda</taxon>
        <taxon>Coelurosauria</taxon>
        <taxon>Aves</taxon>
        <taxon>Neognathae</taxon>
        <taxon>Neoaves</taxon>
        <taxon>Otidimorphae</taxon>
        <taxon>Musophagiformes</taxon>
        <taxon>Musophagidae</taxon>
        <taxon>Corythaixoides</taxon>
    </lineage>
</organism>
<comment type="similarity">
    <text evidence="5">Belongs to the CIMIP2 family.</text>
</comment>
<proteinExistence type="inferred from homology"/>
<feature type="domain" description="Ciliary microtubule inner protein 2A-C-like" evidence="6">
    <location>
        <begin position="2"/>
        <end position="33"/>
    </location>
</feature>
<dbReference type="AlphaFoldDB" id="A0A7L0F0E6"/>
<dbReference type="GO" id="GO:0005634">
    <property type="term" value="C:nucleus"/>
    <property type="evidence" value="ECO:0007669"/>
    <property type="project" value="TreeGrafter"/>
</dbReference>
<dbReference type="Pfam" id="PF10629">
    <property type="entry name" value="CMI2B-like"/>
    <property type="match status" value="1"/>
</dbReference>
<gene>
    <name evidence="7" type="primary">Fam166a</name>
    <name evidence="7" type="ORF">CORCON_R09144</name>
</gene>
<dbReference type="InterPro" id="IPR018902">
    <property type="entry name" value="CMI2A-C-like_dom"/>
</dbReference>
<comment type="caution">
    <text evidence="7">The sequence shown here is derived from an EMBL/GenBank/DDBJ whole genome shotgun (WGS) entry which is preliminary data.</text>
</comment>
<dbReference type="PANTHER" id="PTHR47299">
    <property type="entry name" value="PROTEIN FAM166A"/>
    <property type="match status" value="1"/>
</dbReference>
<dbReference type="EMBL" id="VXAM01000028">
    <property type="protein sequence ID" value="NXJ88474.1"/>
    <property type="molecule type" value="Genomic_DNA"/>
</dbReference>
<dbReference type="PANTHER" id="PTHR47299:SF1">
    <property type="entry name" value="PROTEIN FAM166A"/>
    <property type="match status" value="1"/>
</dbReference>
<evidence type="ECO:0000313" key="7">
    <source>
        <dbReference type="EMBL" id="NXJ88474.1"/>
    </source>
</evidence>
<keyword evidence="2" id="KW-0963">Cytoplasm</keyword>
<dbReference type="GO" id="GO:0005930">
    <property type="term" value="C:axoneme"/>
    <property type="evidence" value="ECO:0007669"/>
    <property type="project" value="UniProtKB-SubCell"/>
</dbReference>
<evidence type="ECO:0000256" key="5">
    <source>
        <dbReference type="ARBA" id="ARBA00035661"/>
    </source>
</evidence>
<feature type="non-terminal residue" evidence="7">
    <location>
        <position position="1"/>
    </location>
</feature>
<sequence>SYQGFVPQYNYQFGETYGKTTARLLTDPRVRKSRHSLLAPLHEQKFVEDLSGTKD</sequence>
<evidence type="ECO:0000256" key="3">
    <source>
        <dbReference type="ARBA" id="ARBA00023212"/>
    </source>
</evidence>
<evidence type="ECO:0000256" key="2">
    <source>
        <dbReference type="ARBA" id="ARBA00022490"/>
    </source>
</evidence>
<evidence type="ECO:0000259" key="6">
    <source>
        <dbReference type="Pfam" id="PF10629"/>
    </source>
</evidence>
<reference evidence="7 8" key="1">
    <citation type="submission" date="2019-09" db="EMBL/GenBank/DDBJ databases">
        <title>Bird 10,000 Genomes (B10K) Project - Family phase.</title>
        <authorList>
            <person name="Zhang G."/>
        </authorList>
    </citation>
    <scope>NUCLEOTIDE SEQUENCE [LARGE SCALE GENOMIC DNA]</scope>
    <source>
        <strain evidence="7">B10K-DU-011-20</strain>
        <tissue evidence="7">Muscle</tissue>
    </source>
</reference>
<feature type="non-terminal residue" evidence="7">
    <location>
        <position position="55"/>
    </location>
</feature>
<dbReference type="OrthoDB" id="2019884at2759"/>
<evidence type="ECO:0000256" key="4">
    <source>
        <dbReference type="ARBA" id="ARBA00023273"/>
    </source>
</evidence>
<protein>
    <submittedName>
        <fullName evidence="7">F166A protein</fullName>
    </submittedName>
</protein>